<dbReference type="FunFam" id="3.40.50.300:FF:000218">
    <property type="entry name" value="Multidrug ABC transporter ATP-binding protein"/>
    <property type="match status" value="1"/>
</dbReference>
<keyword evidence="2 7" id="KW-0812">Transmembrane</keyword>
<keyword evidence="3" id="KW-0547">Nucleotide-binding</keyword>
<dbReference type="GO" id="GO:0005886">
    <property type="term" value="C:plasma membrane"/>
    <property type="evidence" value="ECO:0007669"/>
    <property type="project" value="UniProtKB-SubCell"/>
</dbReference>
<accession>A0A0G1N2A7</accession>
<evidence type="ECO:0000256" key="7">
    <source>
        <dbReference type="SAM" id="Phobius"/>
    </source>
</evidence>
<keyword evidence="4" id="KW-0067">ATP-binding</keyword>
<gene>
    <name evidence="10" type="ORF">UW74_C0024G0005</name>
</gene>
<dbReference type="InterPro" id="IPR003593">
    <property type="entry name" value="AAA+_ATPase"/>
</dbReference>
<comment type="caution">
    <text evidence="10">The sequence shown here is derived from an EMBL/GenBank/DDBJ whole genome shotgun (WGS) entry which is preliminary data.</text>
</comment>
<dbReference type="Gene3D" id="3.40.50.300">
    <property type="entry name" value="P-loop containing nucleotide triphosphate hydrolases"/>
    <property type="match status" value="1"/>
</dbReference>
<dbReference type="GO" id="GO:0140359">
    <property type="term" value="F:ABC-type transporter activity"/>
    <property type="evidence" value="ECO:0007669"/>
    <property type="project" value="InterPro"/>
</dbReference>
<dbReference type="SUPFAM" id="SSF52540">
    <property type="entry name" value="P-loop containing nucleoside triphosphate hydrolases"/>
    <property type="match status" value="1"/>
</dbReference>
<dbReference type="SMART" id="SM00382">
    <property type="entry name" value="AAA"/>
    <property type="match status" value="1"/>
</dbReference>
<sequence length="608" mass="68795">MLLRRIKFAIKLFEKLFGKYKIQIVALAFLGFLGGLMESASISLLIPVFSMALGKDPLDIGTLSQVVKNFFAFLIYLRPQFFTHFIRNTLGNINYDMVWLLALIPLLFFAKSALMVWFSYIGTSIGTKFEFETRSRLYRKALLAHWPYLLKQKIGHLENTLMYDIRMSAKLMGGMISFILDISSLFVYIIVAVSISYQITLITLSVGIVIFVVAQFFMQRTRHYVKRQTVFNKDIAHHINEHISGIKTIKAAGVERKVALVGGNFFQYLRDFTIRQSLLKHIISSLSSPLSILFIVIVFAISYKSPDFNLTIFIATIYIIQRIFIHINTAQKSLHDMNDFGPHFVSVGDLETNVDKNLESDSGEKGFVFKDRLEFRDVKFSYPGKEPVLDGISFAVKKGELVGVVGSSGSGKTTLVDLFMRFFYPQSGEIILDGVNINEIKLAQWRKNIGYMPQDTFLLNDTISNNIRFYDDSLSEEDIKRSAEIANAVKFIEKLSSGFETIIGEHGVLLSGGQKQRIALARTLARKPHILILDEATSSLDNESEALIQEAIENLKGQTTVIVIAHRVSTIMNADRLIALEGGKIKETGTPEELLKKKDSYFYRVNLL</sequence>
<evidence type="ECO:0000259" key="8">
    <source>
        <dbReference type="PROSITE" id="PS50893"/>
    </source>
</evidence>
<evidence type="ECO:0000256" key="4">
    <source>
        <dbReference type="ARBA" id="ARBA00022840"/>
    </source>
</evidence>
<dbReference type="Proteomes" id="UP000034889">
    <property type="component" value="Unassembled WGS sequence"/>
</dbReference>
<organism evidence="10 11">
    <name type="scientific">Candidatus Giovannonibacteria bacterium GW2011_GWC2_44_8</name>
    <dbReference type="NCBI Taxonomy" id="1618657"/>
    <lineage>
        <taxon>Bacteria</taxon>
        <taxon>Candidatus Giovannoniibacteriota</taxon>
    </lineage>
</organism>
<dbReference type="Pfam" id="PF00664">
    <property type="entry name" value="ABC_membrane"/>
    <property type="match status" value="1"/>
</dbReference>
<feature type="domain" description="ABC transmembrane type-1" evidence="9">
    <location>
        <begin position="25"/>
        <end position="339"/>
    </location>
</feature>
<feature type="domain" description="ABC transporter" evidence="8">
    <location>
        <begin position="373"/>
        <end position="607"/>
    </location>
</feature>
<dbReference type="PROSITE" id="PS50929">
    <property type="entry name" value="ABC_TM1F"/>
    <property type="match status" value="1"/>
</dbReference>
<evidence type="ECO:0000256" key="3">
    <source>
        <dbReference type="ARBA" id="ARBA00022741"/>
    </source>
</evidence>
<dbReference type="EMBL" id="LCJM01000024">
    <property type="protein sequence ID" value="KKT78349.1"/>
    <property type="molecule type" value="Genomic_DNA"/>
</dbReference>
<keyword evidence="5 7" id="KW-1133">Transmembrane helix</keyword>
<name>A0A0G1N2A7_9BACT</name>
<feature type="transmembrane region" description="Helical" evidence="7">
    <location>
        <begin position="20"/>
        <end position="46"/>
    </location>
</feature>
<dbReference type="InterPro" id="IPR011527">
    <property type="entry name" value="ABC1_TM_dom"/>
</dbReference>
<keyword evidence="6 7" id="KW-0472">Membrane</keyword>
<dbReference type="InterPro" id="IPR017871">
    <property type="entry name" value="ABC_transporter-like_CS"/>
</dbReference>
<dbReference type="PROSITE" id="PS00211">
    <property type="entry name" value="ABC_TRANSPORTER_1"/>
    <property type="match status" value="1"/>
</dbReference>
<dbReference type="GO" id="GO:0016887">
    <property type="term" value="F:ATP hydrolysis activity"/>
    <property type="evidence" value="ECO:0007669"/>
    <property type="project" value="InterPro"/>
</dbReference>
<feature type="transmembrane region" description="Helical" evidence="7">
    <location>
        <begin position="97"/>
        <end position="118"/>
    </location>
</feature>
<proteinExistence type="predicted"/>
<dbReference type="InterPro" id="IPR036640">
    <property type="entry name" value="ABC1_TM_sf"/>
</dbReference>
<evidence type="ECO:0000313" key="10">
    <source>
        <dbReference type="EMBL" id="KKT78349.1"/>
    </source>
</evidence>
<dbReference type="Gene3D" id="1.20.1560.10">
    <property type="entry name" value="ABC transporter type 1, transmembrane domain"/>
    <property type="match status" value="1"/>
</dbReference>
<dbReference type="SUPFAM" id="SSF90123">
    <property type="entry name" value="ABC transporter transmembrane region"/>
    <property type="match status" value="1"/>
</dbReference>
<dbReference type="GO" id="GO:0005524">
    <property type="term" value="F:ATP binding"/>
    <property type="evidence" value="ECO:0007669"/>
    <property type="project" value="UniProtKB-KW"/>
</dbReference>
<feature type="transmembrane region" description="Helical" evidence="7">
    <location>
        <begin position="197"/>
        <end position="218"/>
    </location>
</feature>
<dbReference type="AlphaFoldDB" id="A0A0G1N2A7"/>
<dbReference type="PROSITE" id="PS50893">
    <property type="entry name" value="ABC_TRANSPORTER_2"/>
    <property type="match status" value="1"/>
</dbReference>
<dbReference type="GO" id="GO:0034040">
    <property type="term" value="F:ATPase-coupled lipid transmembrane transporter activity"/>
    <property type="evidence" value="ECO:0007669"/>
    <property type="project" value="TreeGrafter"/>
</dbReference>
<dbReference type="InterPro" id="IPR027417">
    <property type="entry name" value="P-loop_NTPase"/>
</dbReference>
<evidence type="ECO:0000313" key="11">
    <source>
        <dbReference type="Proteomes" id="UP000034889"/>
    </source>
</evidence>
<protein>
    <submittedName>
        <fullName evidence="10">ABC-type multidrug transport system, ATPase and permease component</fullName>
    </submittedName>
</protein>
<evidence type="ECO:0000259" key="9">
    <source>
        <dbReference type="PROSITE" id="PS50929"/>
    </source>
</evidence>
<dbReference type="InterPro" id="IPR003439">
    <property type="entry name" value="ABC_transporter-like_ATP-bd"/>
</dbReference>
<comment type="subcellular location">
    <subcellularLocation>
        <location evidence="1">Cell membrane</location>
        <topology evidence="1">Multi-pass membrane protein</topology>
    </subcellularLocation>
</comment>
<evidence type="ECO:0000256" key="6">
    <source>
        <dbReference type="ARBA" id="ARBA00023136"/>
    </source>
</evidence>
<dbReference type="PANTHER" id="PTHR24221:SF654">
    <property type="entry name" value="ATP-BINDING CASSETTE SUB-FAMILY B MEMBER 6"/>
    <property type="match status" value="1"/>
</dbReference>
<dbReference type="InterPro" id="IPR039421">
    <property type="entry name" value="Type_1_exporter"/>
</dbReference>
<feature type="transmembrane region" description="Helical" evidence="7">
    <location>
        <begin position="171"/>
        <end position="191"/>
    </location>
</feature>
<reference evidence="10 11" key="1">
    <citation type="journal article" date="2015" name="Nature">
        <title>rRNA introns, odd ribosomes, and small enigmatic genomes across a large radiation of phyla.</title>
        <authorList>
            <person name="Brown C.T."/>
            <person name="Hug L.A."/>
            <person name="Thomas B.C."/>
            <person name="Sharon I."/>
            <person name="Castelle C.J."/>
            <person name="Singh A."/>
            <person name="Wilkins M.J."/>
            <person name="Williams K.H."/>
            <person name="Banfield J.F."/>
        </authorList>
    </citation>
    <scope>NUCLEOTIDE SEQUENCE [LARGE SCALE GENOMIC DNA]</scope>
</reference>
<evidence type="ECO:0000256" key="2">
    <source>
        <dbReference type="ARBA" id="ARBA00022692"/>
    </source>
</evidence>
<evidence type="ECO:0000256" key="1">
    <source>
        <dbReference type="ARBA" id="ARBA00004651"/>
    </source>
</evidence>
<evidence type="ECO:0000256" key="5">
    <source>
        <dbReference type="ARBA" id="ARBA00022989"/>
    </source>
</evidence>
<dbReference type="Pfam" id="PF00005">
    <property type="entry name" value="ABC_tran"/>
    <property type="match status" value="1"/>
</dbReference>
<dbReference type="PANTHER" id="PTHR24221">
    <property type="entry name" value="ATP-BINDING CASSETTE SUB-FAMILY B"/>
    <property type="match status" value="1"/>
</dbReference>
<feature type="transmembrane region" description="Helical" evidence="7">
    <location>
        <begin position="282"/>
        <end position="302"/>
    </location>
</feature>